<dbReference type="Pfam" id="PF02518">
    <property type="entry name" value="HATPase_c"/>
    <property type="match status" value="1"/>
</dbReference>
<dbReference type="Gene3D" id="3.30.565.10">
    <property type="entry name" value="Histidine kinase-like ATPase, C-terminal domain"/>
    <property type="match status" value="1"/>
</dbReference>
<feature type="domain" description="Histidine kinase" evidence="10">
    <location>
        <begin position="262"/>
        <end position="372"/>
    </location>
</feature>
<evidence type="ECO:0000256" key="7">
    <source>
        <dbReference type="ARBA" id="ARBA00022989"/>
    </source>
</evidence>
<feature type="compositionally biased region" description="Basic and acidic residues" evidence="8">
    <location>
        <begin position="376"/>
        <end position="385"/>
    </location>
</feature>
<feature type="region of interest" description="Disordered" evidence="8">
    <location>
        <begin position="108"/>
        <end position="152"/>
    </location>
</feature>
<keyword evidence="6 11" id="KW-0418">Kinase</keyword>
<dbReference type="PANTHER" id="PTHR45436">
    <property type="entry name" value="SENSOR HISTIDINE KINASE YKOH"/>
    <property type="match status" value="1"/>
</dbReference>
<dbReference type="InterPro" id="IPR005467">
    <property type="entry name" value="His_kinase_dom"/>
</dbReference>
<comment type="caution">
    <text evidence="11">The sequence shown here is derived from an EMBL/GenBank/DDBJ whole genome shotgun (WGS) entry which is preliminary data.</text>
</comment>
<dbReference type="GO" id="GO:0005886">
    <property type="term" value="C:plasma membrane"/>
    <property type="evidence" value="ECO:0007669"/>
    <property type="project" value="TreeGrafter"/>
</dbReference>
<keyword evidence="3" id="KW-0597">Phosphoprotein</keyword>
<evidence type="ECO:0000256" key="3">
    <source>
        <dbReference type="ARBA" id="ARBA00022553"/>
    </source>
</evidence>
<gene>
    <name evidence="11" type="ORF">CLV71_103638</name>
</gene>
<evidence type="ECO:0000256" key="4">
    <source>
        <dbReference type="ARBA" id="ARBA00022679"/>
    </source>
</evidence>
<keyword evidence="5 9" id="KW-0812">Transmembrane</keyword>
<feature type="compositionally biased region" description="Basic and acidic residues" evidence="8">
    <location>
        <begin position="115"/>
        <end position="131"/>
    </location>
</feature>
<accession>A0A4R7W1H4</accession>
<dbReference type="EMBL" id="SOCP01000003">
    <property type="protein sequence ID" value="TDV55397.1"/>
    <property type="molecule type" value="Genomic_DNA"/>
</dbReference>
<keyword evidence="9" id="KW-0472">Membrane</keyword>
<dbReference type="PANTHER" id="PTHR45436:SF5">
    <property type="entry name" value="SENSOR HISTIDINE KINASE TRCS"/>
    <property type="match status" value="1"/>
</dbReference>
<dbReference type="GO" id="GO:0000160">
    <property type="term" value="P:phosphorelay signal transduction system"/>
    <property type="evidence" value="ECO:0007669"/>
    <property type="project" value="TreeGrafter"/>
</dbReference>
<keyword evidence="4" id="KW-0808">Transferase</keyword>
<evidence type="ECO:0000313" key="12">
    <source>
        <dbReference type="Proteomes" id="UP000294927"/>
    </source>
</evidence>
<evidence type="ECO:0000256" key="9">
    <source>
        <dbReference type="SAM" id="Phobius"/>
    </source>
</evidence>
<evidence type="ECO:0000256" key="6">
    <source>
        <dbReference type="ARBA" id="ARBA00022777"/>
    </source>
</evidence>
<feature type="compositionally biased region" description="Polar residues" evidence="8">
    <location>
        <begin position="470"/>
        <end position="486"/>
    </location>
</feature>
<keyword evidence="7 9" id="KW-1133">Transmembrane helix</keyword>
<dbReference type="GO" id="GO:0004673">
    <property type="term" value="F:protein histidine kinase activity"/>
    <property type="evidence" value="ECO:0007669"/>
    <property type="project" value="UniProtKB-EC"/>
</dbReference>
<feature type="compositionally biased region" description="Basic and acidic residues" evidence="8">
    <location>
        <begin position="615"/>
        <end position="627"/>
    </location>
</feature>
<dbReference type="RefSeq" id="WP_133902462.1">
    <property type="nucleotide sequence ID" value="NZ_SOCP01000003.1"/>
</dbReference>
<dbReference type="InterPro" id="IPR050428">
    <property type="entry name" value="TCS_sensor_his_kinase"/>
</dbReference>
<dbReference type="SUPFAM" id="SSF55874">
    <property type="entry name" value="ATPase domain of HSP90 chaperone/DNA topoisomerase II/histidine kinase"/>
    <property type="match status" value="1"/>
</dbReference>
<dbReference type="InterPro" id="IPR036890">
    <property type="entry name" value="HATPase_C_sf"/>
</dbReference>
<feature type="region of interest" description="Disordered" evidence="8">
    <location>
        <begin position="372"/>
        <end position="633"/>
    </location>
</feature>
<proteinExistence type="predicted"/>
<evidence type="ECO:0000259" key="10">
    <source>
        <dbReference type="PROSITE" id="PS50109"/>
    </source>
</evidence>
<evidence type="ECO:0000256" key="2">
    <source>
        <dbReference type="ARBA" id="ARBA00012438"/>
    </source>
</evidence>
<evidence type="ECO:0000256" key="8">
    <source>
        <dbReference type="SAM" id="MobiDB-lite"/>
    </source>
</evidence>
<reference evidence="11 12" key="1">
    <citation type="submission" date="2019-03" db="EMBL/GenBank/DDBJ databases">
        <title>Genomic Encyclopedia of Archaeal and Bacterial Type Strains, Phase II (KMG-II): from individual species to whole genera.</title>
        <authorList>
            <person name="Goeker M."/>
        </authorList>
    </citation>
    <scope>NUCLEOTIDE SEQUENCE [LARGE SCALE GENOMIC DNA]</scope>
    <source>
        <strain evidence="11 12">DSM 45499</strain>
    </source>
</reference>
<dbReference type="Proteomes" id="UP000294927">
    <property type="component" value="Unassembled WGS sequence"/>
</dbReference>
<protein>
    <recommendedName>
        <fullName evidence="2">histidine kinase</fullName>
        <ecNumber evidence="2">2.7.13.3</ecNumber>
    </recommendedName>
</protein>
<sequence>MEHDVRNEYADGIERLQTRLLHIGLFLLTVVMIGGGAGVLMVVTRDSNAVGVSIAVVAGCAVAVLVAFLAAMSATRRLTPLARAAQRPLAPPRPAPVPRPEYVAPQPEVLQQEPPRQEPPRPEPPRPEGSRIEASPLWARPGESQVTLTDDPGQRREVFVKLARRLQSLINRAIKRIDELEQENEDPELLDGLYEIDHLFTLARRQGENLAVLGGESPQRRSNKPVSVYAVLLAAVSEAEHYRQIAIVPVEEVEIHGHAVAEIIHLLAELLENATRFTSPDGPKVEVRAHKVTAGLAIEVQDRGLGMSHEDLERINQLLDGSTRIDLSELLEDGRIGLAVVRELARRHNIRVRLQSNIFGGIAAAVVIPPPLLSTPEREPRHRTTGEYQRQTTLPKRGVDETSRRGTESAARARGTDTSGRLTPAVAENGHQAERTRVTTEPAIAAPSATRQAVAPTRAATDSAAESGRASVSGSGAERSSVSANPQAPGDYSGPIQVPAPLPIPTASVQAPPSVPGLGPIRPAQPARRAESEDELPALPVRAPGRSYDELRGGKGGAISEAMSPEPETEGPPPLPQRRGSHLREELLEPPAPTRPVPGHNTSLMKTFQAGRETWFADRDNAKKSRGDSWPTT</sequence>
<name>A0A4R7W1H4_9PSEU</name>
<dbReference type="InterPro" id="IPR003594">
    <property type="entry name" value="HATPase_dom"/>
</dbReference>
<evidence type="ECO:0000256" key="5">
    <source>
        <dbReference type="ARBA" id="ARBA00022692"/>
    </source>
</evidence>
<evidence type="ECO:0000256" key="1">
    <source>
        <dbReference type="ARBA" id="ARBA00000085"/>
    </source>
</evidence>
<dbReference type="EC" id="2.7.13.3" evidence="2"/>
<comment type="catalytic activity">
    <reaction evidence="1">
        <text>ATP + protein L-histidine = ADP + protein N-phospho-L-histidine.</text>
        <dbReference type="EC" id="2.7.13.3"/>
    </reaction>
</comment>
<dbReference type="OrthoDB" id="3502710at2"/>
<dbReference type="SMART" id="SM00387">
    <property type="entry name" value="HATPase_c"/>
    <property type="match status" value="1"/>
</dbReference>
<feature type="transmembrane region" description="Helical" evidence="9">
    <location>
        <begin position="20"/>
        <end position="43"/>
    </location>
</feature>
<feature type="compositionally biased region" description="Basic and acidic residues" evidence="8">
    <location>
        <begin position="397"/>
        <end position="407"/>
    </location>
</feature>
<organism evidence="11 12">
    <name type="scientific">Actinophytocola oryzae</name>
    <dbReference type="NCBI Taxonomy" id="502181"/>
    <lineage>
        <taxon>Bacteria</taxon>
        <taxon>Bacillati</taxon>
        <taxon>Actinomycetota</taxon>
        <taxon>Actinomycetes</taxon>
        <taxon>Pseudonocardiales</taxon>
        <taxon>Pseudonocardiaceae</taxon>
    </lineage>
</organism>
<feature type="transmembrane region" description="Helical" evidence="9">
    <location>
        <begin position="49"/>
        <end position="71"/>
    </location>
</feature>
<evidence type="ECO:0000313" key="11">
    <source>
        <dbReference type="EMBL" id="TDV55397.1"/>
    </source>
</evidence>
<keyword evidence="12" id="KW-1185">Reference proteome</keyword>
<dbReference type="PROSITE" id="PS50109">
    <property type="entry name" value="HIS_KIN"/>
    <property type="match status" value="1"/>
</dbReference>
<dbReference type="AlphaFoldDB" id="A0A4R7W1H4"/>